<dbReference type="EMBL" id="SNRW01004359">
    <property type="protein sequence ID" value="KAA6387480.1"/>
    <property type="molecule type" value="Genomic_DNA"/>
</dbReference>
<dbReference type="PANTHER" id="PTHR10666">
    <property type="entry name" value="UBIQUITIN"/>
    <property type="match status" value="1"/>
</dbReference>
<feature type="domain" description="Ubiquitin-like" evidence="1">
    <location>
        <begin position="3"/>
        <end position="78"/>
    </location>
</feature>
<accession>A0A5J4VYJ4</accession>
<dbReference type="Gene3D" id="3.10.20.90">
    <property type="entry name" value="Phosphatidylinositol 3-kinase Catalytic Subunit, Chain A, domain 1"/>
    <property type="match status" value="2"/>
</dbReference>
<dbReference type="SUPFAM" id="SSF54236">
    <property type="entry name" value="Ubiquitin-like"/>
    <property type="match status" value="2"/>
</dbReference>
<dbReference type="InterPro" id="IPR050158">
    <property type="entry name" value="Ubiquitin_ubiquitin-like"/>
</dbReference>
<evidence type="ECO:0000313" key="2">
    <source>
        <dbReference type="EMBL" id="KAA6387480.1"/>
    </source>
</evidence>
<protein>
    <recommendedName>
        <fullName evidence="1">Ubiquitin-like domain-containing protein</fullName>
    </recommendedName>
</protein>
<evidence type="ECO:0000313" key="3">
    <source>
        <dbReference type="Proteomes" id="UP000324800"/>
    </source>
</evidence>
<dbReference type="SMART" id="SM00213">
    <property type="entry name" value="UBQ"/>
    <property type="match status" value="2"/>
</dbReference>
<dbReference type="Pfam" id="PF00240">
    <property type="entry name" value="ubiquitin"/>
    <property type="match status" value="2"/>
</dbReference>
<dbReference type="OrthoDB" id="1885901at2759"/>
<proteinExistence type="predicted"/>
<dbReference type="InterPro" id="IPR000626">
    <property type="entry name" value="Ubiquitin-like_dom"/>
</dbReference>
<evidence type="ECO:0000259" key="1">
    <source>
        <dbReference type="PROSITE" id="PS50053"/>
    </source>
</evidence>
<dbReference type="AlphaFoldDB" id="A0A5J4VYJ4"/>
<dbReference type="PROSITE" id="PS50053">
    <property type="entry name" value="UBIQUITIN_2"/>
    <property type="match status" value="2"/>
</dbReference>
<feature type="domain" description="Ubiquitin-like" evidence="1">
    <location>
        <begin position="95"/>
        <end position="172"/>
    </location>
</feature>
<reference evidence="2 3" key="1">
    <citation type="submission" date="2019-03" db="EMBL/GenBank/DDBJ databases">
        <title>Single cell metagenomics reveals metabolic interactions within the superorganism composed of flagellate Streblomastix strix and complex community of Bacteroidetes bacteria on its surface.</title>
        <authorList>
            <person name="Treitli S.C."/>
            <person name="Kolisko M."/>
            <person name="Husnik F."/>
            <person name="Keeling P."/>
            <person name="Hampl V."/>
        </authorList>
    </citation>
    <scope>NUCLEOTIDE SEQUENCE [LARGE SCALE GENOMIC DNA]</scope>
    <source>
        <strain evidence="2">ST1C</strain>
    </source>
</reference>
<comment type="caution">
    <text evidence="2">The sequence shown here is derived from an EMBL/GenBank/DDBJ whole genome shotgun (WGS) entry which is preliminary data.</text>
</comment>
<organism evidence="2 3">
    <name type="scientific">Streblomastix strix</name>
    <dbReference type="NCBI Taxonomy" id="222440"/>
    <lineage>
        <taxon>Eukaryota</taxon>
        <taxon>Metamonada</taxon>
        <taxon>Preaxostyla</taxon>
        <taxon>Oxymonadida</taxon>
        <taxon>Streblomastigidae</taxon>
        <taxon>Streblomastix</taxon>
    </lineage>
</organism>
<sequence length="180" mass="20360">MAIRLTIKLFINRKSYSIEAASPDETVETLKLRIFEKVDISPEWQRLIFKDQTLDDENTLGSYGLTNGDNIILIQSQPPFKFNTNPSINASNEDMEIYVHTLTGAKAAFVVKETDTILSLKEKIFSKWEVPICEQAIIFGGYSLTQYDDRTLRELNITPKATLHMTLKLQGGGPSQESDK</sequence>
<dbReference type="Proteomes" id="UP000324800">
    <property type="component" value="Unassembled WGS sequence"/>
</dbReference>
<dbReference type="InterPro" id="IPR029071">
    <property type="entry name" value="Ubiquitin-like_domsf"/>
</dbReference>
<name>A0A5J4VYJ4_9EUKA</name>
<gene>
    <name evidence="2" type="ORF">EZS28_016992</name>
</gene>
<dbReference type="CDD" id="cd17039">
    <property type="entry name" value="Ubl_ubiquitin_like"/>
    <property type="match status" value="1"/>
</dbReference>